<dbReference type="Pfam" id="PF16483">
    <property type="entry name" value="Glyco_hydro_64"/>
    <property type="match status" value="1"/>
</dbReference>
<organism evidence="2 3">
    <name type="scientific">Saccharata proteae CBS 121410</name>
    <dbReference type="NCBI Taxonomy" id="1314787"/>
    <lineage>
        <taxon>Eukaryota</taxon>
        <taxon>Fungi</taxon>
        <taxon>Dikarya</taxon>
        <taxon>Ascomycota</taxon>
        <taxon>Pezizomycotina</taxon>
        <taxon>Dothideomycetes</taxon>
        <taxon>Dothideomycetes incertae sedis</taxon>
        <taxon>Botryosphaeriales</taxon>
        <taxon>Saccharataceae</taxon>
        <taxon>Saccharata</taxon>
    </lineage>
</organism>
<evidence type="ECO:0000313" key="3">
    <source>
        <dbReference type="Proteomes" id="UP000799776"/>
    </source>
</evidence>
<dbReference type="InterPro" id="IPR037176">
    <property type="entry name" value="Osmotin/thaumatin-like_sf"/>
</dbReference>
<evidence type="ECO:0000259" key="1">
    <source>
        <dbReference type="PROSITE" id="PS52006"/>
    </source>
</evidence>
<accession>A0A9P4LZK5</accession>
<dbReference type="PROSITE" id="PS52006">
    <property type="entry name" value="GH64"/>
    <property type="match status" value="1"/>
</dbReference>
<proteinExistence type="predicted"/>
<protein>
    <submittedName>
        <fullName evidence="2">Glycoside hydrolase family 64 protein</fullName>
    </submittedName>
</protein>
<gene>
    <name evidence="2" type="ORF">K490DRAFT_71423</name>
</gene>
<dbReference type="CDD" id="cd09220">
    <property type="entry name" value="GH64-GluB-like"/>
    <property type="match status" value="1"/>
</dbReference>
<dbReference type="GO" id="GO:0016787">
    <property type="term" value="F:hydrolase activity"/>
    <property type="evidence" value="ECO:0007669"/>
    <property type="project" value="UniProtKB-KW"/>
</dbReference>
<feature type="domain" description="GH64" evidence="1">
    <location>
        <begin position="59"/>
        <end position="430"/>
    </location>
</feature>
<comment type="caution">
    <text evidence="2">The sequence shown here is derived from an EMBL/GenBank/DDBJ whole genome shotgun (WGS) entry which is preliminary data.</text>
</comment>
<dbReference type="Gene3D" id="3.30.920.50">
    <property type="entry name" value="Beta-1,3-glucanase, C-terminal domain"/>
    <property type="match status" value="1"/>
</dbReference>
<dbReference type="InterPro" id="IPR037398">
    <property type="entry name" value="Glyco_hydro_64_fam"/>
</dbReference>
<dbReference type="PANTHER" id="PTHR38165">
    <property type="match status" value="1"/>
</dbReference>
<dbReference type="Proteomes" id="UP000799776">
    <property type="component" value="Unassembled WGS sequence"/>
</dbReference>
<reference evidence="2" key="1">
    <citation type="journal article" date="2020" name="Stud. Mycol.">
        <title>101 Dothideomycetes genomes: a test case for predicting lifestyles and emergence of pathogens.</title>
        <authorList>
            <person name="Haridas S."/>
            <person name="Albert R."/>
            <person name="Binder M."/>
            <person name="Bloem J."/>
            <person name="Labutti K."/>
            <person name="Salamov A."/>
            <person name="Andreopoulos B."/>
            <person name="Baker S."/>
            <person name="Barry K."/>
            <person name="Bills G."/>
            <person name="Bluhm B."/>
            <person name="Cannon C."/>
            <person name="Castanera R."/>
            <person name="Culley D."/>
            <person name="Daum C."/>
            <person name="Ezra D."/>
            <person name="Gonzalez J."/>
            <person name="Henrissat B."/>
            <person name="Kuo A."/>
            <person name="Liang C."/>
            <person name="Lipzen A."/>
            <person name="Lutzoni F."/>
            <person name="Magnuson J."/>
            <person name="Mondo S."/>
            <person name="Nolan M."/>
            <person name="Ohm R."/>
            <person name="Pangilinan J."/>
            <person name="Park H.-J."/>
            <person name="Ramirez L."/>
            <person name="Alfaro M."/>
            <person name="Sun H."/>
            <person name="Tritt A."/>
            <person name="Yoshinaga Y."/>
            <person name="Zwiers L.-H."/>
            <person name="Turgeon B."/>
            <person name="Goodwin S."/>
            <person name="Spatafora J."/>
            <person name="Crous P."/>
            <person name="Grigoriev I."/>
        </authorList>
    </citation>
    <scope>NUCLEOTIDE SEQUENCE</scope>
    <source>
        <strain evidence="2">CBS 121410</strain>
    </source>
</reference>
<dbReference type="OrthoDB" id="10058186at2759"/>
<name>A0A9P4LZK5_9PEZI</name>
<evidence type="ECO:0000313" key="2">
    <source>
        <dbReference type="EMBL" id="KAF2091195.1"/>
    </source>
</evidence>
<sequence>MDSGLLTSSLFFSVQPTAPTTTPATTVPATTPAAAQPEQNANHLPGNAVQEPIREAATSNTLNFALQNNTKSSNVYAYVTGQAIDNNYALFLLRSDGRTAYYPASPSSTGAALSANVGIPLGAPGSTTTITIPHLAGARLWFSVNAKLTFLLNPGPALVEPSVTNPSDPNINIHWDFCEFTYNSAQIFANISYVDFVSIPISLTLATRSSGTKHVSGLPANGLATICNNLIAQSRSDGRGWNKLVVKDKAGNNLRALSPNDGIITNNSLFNGYYQPFVDAVYSKYSQGSTLSVDTQVSYGVVTGTVNNNVFNIAGQIFAKPSTADIFSCSTGPFANPTGNQLRNAIIPRLAAAFNRSTLLTTTRIPDPNEGDYYQELLVTNHYSRIVHAANLDGRGYAFPYDDVAPSGGKDQSGSVFDGAPTLLTVGVGGNGAYR</sequence>
<dbReference type="Gene3D" id="2.60.110.10">
    <property type="entry name" value="Thaumatin"/>
    <property type="match status" value="1"/>
</dbReference>
<dbReference type="InterPro" id="IPR032477">
    <property type="entry name" value="Glyco_hydro_64"/>
</dbReference>
<dbReference type="InterPro" id="IPR042517">
    <property type="entry name" value="Glyco_hydro_64_N_2"/>
</dbReference>
<dbReference type="AlphaFoldDB" id="A0A9P4LZK5"/>
<dbReference type="EMBL" id="ML978712">
    <property type="protein sequence ID" value="KAF2091195.1"/>
    <property type="molecule type" value="Genomic_DNA"/>
</dbReference>
<keyword evidence="3" id="KW-1185">Reference proteome</keyword>
<keyword evidence="2" id="KW-0378">Hydrolase</keyword>
<dbReference type="PANTHER" id="PTHR38165:SF1">
    <property type="entry name" value="GLUCANASE B"/>
    <property type="match status" value="1"/>
</dbReference>